<evidence type="ECO:0000313" key="2">
    <source>
        <dbReference type="Proteomes" id="UP000078046"/>
    </source>
</evidence>
<name>A0A177BBG2_9BILA</name>
<comment type="caution">
    <text evidence="1">The sequence shown here is derived from an EMBL/GenBank/DDBJ whole genome shotgun (WGS) entry which is preliminary data.</text>
</comment>
<organism evidence="1 2">
    <name type="scientific">Intoshia linei</name>
    <dbReference type="NCBI Taxonomy" id="1819745"/>
    <lineage>
        <taxon>Eukaryota</taxon>
        <taxon>Metazoa</taxon>
        <taxon>Spiralia</taxon>
        <taxon>Lophotrochozoa</taxon>
        <taxon>Mesozoa</taxon>
        <taxon>Orthonectida</taxon>
        <taxon>Rhopaluridae</taxon>
        <taxon>Intoshia</taxon>
    </lineage>
</organism>
<dbReference type="AlphaFoldDB" id="A0A177BBG2"/>
<protein>
    <submittedName>
        <fullName evidence="1">Uncharacterized protein</fullName>
    </submittedName>
</protein>
<reference evidence="1 2" key="1">
    <citation type="submission" date="2016-04" db="EMBL/GenBank/DDBJ databases">
        <title>The genome of Intoshia linei affirms orthonectids as highly simplified spiralians.</title>
        <authorList>
            <person name="Mikhailov K.V."/>
            <person name="Slusarev G.S."/>
            <person name="Nikitin M.A."/>
            <person name="Logacheva M.D."/>
            <person name="Penin A."/>
            <person name="Aleoshin V."/>
            <person name="Panchin Y.V."/>
        </authorList>
    </citation>
    <scope>NUCLEOTIDE SEQUENCE [LARGE SCALE GENOMIC DNA]</scope>
    <source>
        <strain evidence="1">Intl2013</strain>
        <tissue evidence="1">Whole animal</tissue>
    </source>
</reference>
<keyword evidence="2" id="KW-1185">Reference proteome</keyword>
<sequence length="49" mass="5730">MPFDILYHLFVPWCAHIQEASELGWTYEAAGIVPNIKERDNANCFILEY</sequence>
<evidence type="ECO:0000313" key="1">
    <source>
        <dbReference type="EMBL" id="OAF71540.1"/>
    </source>
</evidence>
<gene>
    <name evidence="1" type="ORF">A3Q56_00711</name>
</gene>
<proteinExistence type="predicted"/>
<dbReference type="Proteomes" id="UP000078046">
    <property type="component" value="Unassembled WGS sequence"/>
</dbReference>
<accession>A0A177BBG2</accession>
<dbReference type="EMBL" id="LWCA01000043">
    <property type="protein sequence ID" value="OAF71540.1"/>
    <property type="molecule type" value="Genomic_DNA"/>
</dbReference>